<reference evidence="2 3" key="1">
    <citation type="submission" date="2023-05" db="EMBL/GenBank/DDBJ databases">
        <title>Draft genome sequence of Streptomyces sp. B-S-A12 isolated from a cave soil in Thailand.</title>
        <authorList>
            <person name="Chamroensaksri N."/>
            <person name="Muangham S."/>
        </authorList>
    </citation>
    <scope>NUCLEOTIDE SEQUENCE [LARGE SCALE GENOMIC DNA]</scope>
    <source>
        <strain evidence="2 3">B-S-A12</strain>
    </source>
</reference>
<dbReference type="Gene3D" id="2.60.120.990">
    <property type="match status" value="1"/>
</dbReference>
<dbReference type="RefSeq" id="WP_282536598.1">
    <property type="nucleotide sequence ID" value="NZ_JASCIS010000018.1"/>
</dbReference>
<evidence type="ECO:0000256" key="1">
    <source>
        <dbReference type="SAM" id="MobiDB-lite"/>
    </source>
</evidence>
<accession>A0ABT6T1F3</accession>
<evidence type="ECO:0000313" key="3">
    <source>
        <dbReference type="Proteomes" id="UP001237105"/>
    </source>
</evidence>
<dbReference type="EMBL" id="JASCIS010000018">
    <property type="protein sequence ID" value="MDI3420732.1"/>
    <property type="molecule type" value="Genomic_DNA"/>
</dbReference>
<protein>
    <submittedName>
        <fullName evidence="2">Uncharacterized protein</fullName>
    </submittedName>
</protein>
<sequence length="256" mass="27736">MTRTTSVPSATPAAGTSTDTGTPLAFSTRGLRAELTTPGAKIPLQEETLVVNLSAEPLDLHTERPSQVAPLQSALLDRVTLRHPAPLLLLTGMNTERIADLGARENWLRIGNDPAVAAGAGEGAPFPAGTPLWRSPIAQLGTVTLPAQLLGAPSEASTPVPLKLQANLWYAPAGTDCHIHRRHDFLEVHTQVAGRGRMQKFHAQDAETRYQDVVLEPGSTHAPFCGYDATATWSYPWHRYWADTDCVWLALEYHPC</sequence>
<proteinExistence type="predicted"/>
<keyword evidence="3" id="KW-1185">Reference proteome</keyword>
<dbReference type="Proteomes" id="UP001237105">
    <property type="component" value="Unassembled WGS sequence"/>
</dbReference>
<gene>
    <name evidence="2" type="ORF">QIT00_19605</name>
</gene>
<comment type="caution">
    <text evidence="2">The sequence shown here is derived from an EMBL/GenBank/DDBJ whole genome shotgun (WGS) entry which is preliminary data.</text>
</comment>
<evidence type="ECO:0000313" key="2">
    <source>
        <dbReference type="EMBL" id="MDI3420732.1"/>
    </source>
</evidence>
<feature type="region of interest" description="Disordered" evidence="1">
    <location>
        <begin position="1"/>
        <end position="24"/>
    </location>
</feature>
<organism evidence="2 3">
    <name type="scientific">Streptomyces luteolus</name>
    <dbReference type="NCBI Taxonomy" id="3043615"/>
    <lineage>
        <taxon>Bacteria</taxon>
        <taxon>Bacillati</taxon>
        <taxon>Actinomycetota</taxon>
        <taxon>Actinomycetes</taxon>
        <taxon>Kitasatosporales</taxon>
        <taxon>Streptomycetaceae</taxon>
        <taxon>Streptomyces</taxon>
    </lineage>
</organism>
<name>A0ABT6T1F3_9ACTN</name>
<feature type="compositionally biased region" description="Polar residues" evidence="1">
    <location>
        <begin position="1"/>
        <end position="21"/>
    </location>
</feature>